<dbReference type="AlphaFoldDB" id="A0A8J5X0X3"/>
<accession>A0A8J5X0X3</accession>
<reference evidence="1" key="2">
    <citation type="submission" date="2021-02" db="EMBL/GenBank/DDBJ databases">
        <authorList>
            <person name="Kimball J.A."/>
            <person name="Haas M.W."/>
            <person name="Macchietto M."/>
            <person name="Kono T."/>
            <person name="Duquette J."/>
            <person name="Shao M."/>
        </authorList>
    </citation>
    <scope>NUCLEOTIDE SEQUENCE</scope>
    <source>
        <tissue evidence="1">Fresh leaf tissue</tissue>
    </source>
</reference>
<reference evidence="1" key="1">
    <citation type="journal article" date="2021" name="bioRxiv">
        <title>Whole Genome Assembly and Annotation of Northern Wild Rice, Zizania palustris L., Supports a Whole Genome Duplication in the Zizania Genus.</title>
        <authorList>
            <person name="Haas M."/>
            <person name="Kono T."/>
            <person name="Macchietto M."/>
            <person name="Millas R."/>
            <person name="McGilp L."/>
            <person name="Shao M."/>
            <person name="Duquette J."/>
            <person name="Hirsch C.N."/>
            <person name="Kimball J."/>
        </authorList>
    </citation>
    <scope>NUCLEOTIDE SEQUENCE</scope>
    <source>
        <tissue evidence="1">Fresh leaf tissue</tissue>
    </source>
</reference>
<dbReference type="Proteomes" id="UP000729402">
    <property type="component" value="Unassembled WGS sequence"/>
</dbReference>
<protein>
    <submittedName>
        <fullName evidence="1">Uncharacterized protein</fullName>
    </submittedName>
</protein>
<keyword evidence="2" id="KW-1185">Reference proteome</keyword>
<evidence type="ECO:0000313" key="1">
    <source>
        <dbReference type="EMBL" id="KAG8099467.1"/>
    </source>
</evidence>
<dbReference type="EMBL" id="JAAALK010000079">
    <property type="protein sequence ID" value="KAG8099467.1"/>
    <property type="molecule type" value="Genomic_DNA"/>
</dbReference>
<gene>
    <name evidence="1" type="ORF">GUJ93_ZPchr0013g35375</name>
</gene>
<organism evidence="1 2">
    <name type="scientific">Zizania palustris</name>
    <name type="common">Northern wild rice</name>
    <dbReference type="NCBI Taxonomy" id="103762"/>
    <lineage>
        <taxon>Eukaryota</taxon>
        <taxon>Viridiplantae</taxon>
        <taxon>Streptophyta</taxon>
        <taxon>Embryophyta</taxon>
        <taxon>Tracheophyta</taxon>
        <taxon>Spermatophyta</taxon>
        <taxon>Magnoliopsida</taxon>
        <taxon>Liliopsida</taxon>
        <taxon>Poales</taxon>
        <taxon>Poaceae</taxon>
        <taxon>BOP clade</taxon>
        <taxon>Oryzoideae</taxon>
        <taxon>Oryzeae</taxon>
        <taxon>Zizaniinae</taxon>
        <taxon>Zizania</taxon>
    </lineage>
</organism>
<proteinExistence type="predicted"/>
<evidence type="ECO:0000313" key="2">
    <source>
        <dbReference type="Proteomes" id="UP000729402"/>
    </source>
</evidence>
<sequence>MALMLIYVQLQLQNLILKHEELAHVHLEEVVEEDHQAFLQEQAVVEVLSHQLQVEVGEVELLDVGLEGAEEVEHLDDHLEEAGEVEHLDNHLEGAEEVEDQVVCPEGVEVEDLDVHMEGVEVLDVHLEGGVEVAAQGVEVQEVNTGLVVAAVGVGVGVENLNFVSVVKVVVEVEAEAEVEAEK</sequence>
<name>A0A8J5X0X3_ZIZPA</name>
<comment type="caution">
    <text evidence="1">The sequence shown here is derived from an EMBL/GenBank/DDBJ whole genome shotgun (WGS) entry which is preliminary data.</text>
</comment>